<protein>
    <submittedName>
        <fullName evidence="3">Cell envelope integrity EipB family protein</fullName>
    </submittedName>
</protein>
<name>A0ABS6IQX2_9HYPH</name>
<keyword evidence="2" id="KW-0812">Transmembrane</keyword>
<evidence type="ECO:0000313" key="3">
    <source>
        <dbReference type="EMBL" id="MBU8875598.1"/>
    </source>
</evidence>
<accession>A0ABS6IQX2</accession>
<keyword evidence="2" id="KW-1133">Transmembrane helix</keyword>
<dbReference type="Pfam" id="PF08904">
    <property type="entry name" value="EipB_like"/>
    <property type="match status" value="1"/>
</dbReference>
<evidence type="ECO:0000313" key="4">
    <source>
        <dbReference type="Proteomes" id="UP000727907"/>
    </source>
</evidence>
<sequence length="304" mass="33315">MDITLGSPATRPSLPSHRQLTTHSFRRPRVQTAVFVAAVGALVLLGLWIRGADAQQPDYPLVPHRATYDMKLSVARPNSGIVEVTGRMVLETVEACEGWEVKQRIKLKFLRNDGEEFSTDSGFTSYETKDGLALRFSVRNIQDDEVEEELRGNADLDAVGGKGRASFSLPEARSFELPAGTLFPTTHLALVLRHARDGDKSASYLVFDGARLDGAFQVNAVIGRPPRQTGAPVVRGDVALLRNQPSWGVRFAFFATGDQGAHPEYELALDLLGNGIARSMLLDYGEFAVDSRLVQLQAVPRPRC</sequence>
<evidence type="ECO:0000256" key="2">
    <source>
        <dbReference type="SAM" id="Phobius"/>
    </source>
</evidence>
<feature type="region of interest" description="Disordered" evidence="1">
    <location>
        <begin position="1"/>
        <end position="22"/>
    </location>
</feature>
<proteinExistence type="predicted"/>
<keyword evidence="4" id="KW-1185">Reference proteome</keyword>
<organism evidence="3 4">
    <name type="scientific">Reyranella humidisoli</name>
    <dbReference type="NCBI Taxonomy" id="2849149"/>
    <lineage>
        <taxon>Bacteria</taxon>
        <taxon>Pseudomonadati</taxon>
        <taxon>Pseudomonadota</taxon>
        <taxon>Alphaproteobacteria</taxon>
        <taxon>Hyphomicrobiales</taxon>
        <taxon>Reyranellaceae</taxon>
        <taxon>Reyranella</taxon>
    </lineage>
</organism>
<dbReference type="EMBL" id="JAHOPB010000001">
    <property type="protein sequence ID" value="MBU8875598.1"/>
    <property type="molecule type" value="Genomic_DNA"/>
</dbReference>
<keyword evidence="2" id="KW-0472">Membrane</keyword>
<reference evidence="3 4" key="1">
    <citation type="submission" date="2021-06" db="EMBL/GenBank/DDBJ databases">
        <authorList>
            <person name="Lee D.H."/>
        </authorList>
    </citation>
    <scope>NUCLEOTIDE SEQUENCE [LARGE SCALE GENOMIC DNA]</scope>
    <source>
        <strain evidence="3 4">MMS21-HV4-11</strain>
    </source>
</reference>
<dbReference type="InterPro" id="IPR015000">
    <property type="entry name" value="EipB-like"/>
</dbReference>
<feature type="transmembrane region" description="Helical" evidence="2">
    <location>
        <begin position="30"/>
        <end position="49"/>
    </location>
</feature>
<dbReference type="Proteomes" id="UP000727907">
    <property type="component" value="Unassembled WGS sequence"/>
</dbReference>
<gene>
    <name evidence="3" type="ORF">KQ910_17625</name>
</gene>
<comment type="caution">
    <text evidence="3">The sequence shown here is derived from an EMBL/GenBank/DDBJ whole genome shotgun (WGS) entry which is preliminary data.</text>
</comment>
<dbReference type="RefSeq" id="WP_216963096.1">
    <property type="nucleotide sequence ID" value="NZ_JAHOPB010000001.1"/>
</dbReference>
<evidence type="ECO:0000256" key="1">
    <source>
        <dbReference type="SAM" id="MobiDB-lite"/>
    </source>
</evidence>